<dbReference type="Gene3D" id="1.10.1660.10">
    <property type="match status" value="1"/>
</dbReference>
<dbReference type="PROSITE" id="PS00552">
    <property type="entry name" value="HTH_MERR_1"/>
    <property type="match status" value="1"/>
</dbReference>
<dbReference type="GO" id="GO:0003700">
    <property type="term" value="F:DNA-binding transcription factor activity"/>
    <property type="evidence" value="ECO:0007669"/>
    <property type="project" value="InterPro"/>
</dbReference>
<dbReference type="Proteomes" id="UP000094960">
    <property type="component" value="Chromosome"/>
</dbReference>
<keyword evidence="2" id="KW-0805">Transcription regulation</keyword>
<dbReference type="Pfam" id="PF13411">
    <property type="entry name" value="MerR_1"/>
    <property type="match status" value="1"/>
</dbReference>
<keyword evidence="1" id="KW-0678">Repressor</keyword>
<reference evidence="7" key="1">
    <citation type="submission" date="2016-09" db="EMBL/GenBank/DDBJ databases">
        <title>Streptomyces puniciscabiei strain:TW1S1 Genome sequencing and assembly.</title>
        <authorList>
            <person name="Kim M.-K."/>
            <person name="Kim S.B."/>
        </authorList>
    </citation>
    <scope>NUCLEOTIDE SEQUENCE [LARGE SCALE GENOMIC DNA]</scope>
    <source>
        <strain evidence="7">TW1S1</strain>
    </source>
</reference>
<dbReference type="AlphaFoldDB" id="A0A1D7Y8M0"/>
<organism evidence="6 7">
    <name type="scientific">Streptomyces fodineus</name>
    <dbReference type="NCBI Taxonomy" id="1904616"/>
    <lineage>
        <taxon>Bacteria</taxon>
        <taxon>Bacillati</taxon>
        <taxon>Actinomycetota</taxon>
        <taxon>Actinomycetes</taxon>
        <taxon>Kitasatosporales</taxon>
        <taxon>Streptomycetaceae</taxon>
        <taxon>Streptomyces</taxon>
    </lineage>
</organism>
<dbReference type="InterPro" id="IPR047057">
    <property type="entry name" value="MerR_fam"/>
</dbReference>
<dbReference type="InterPro" id="IPR009061">
    <property type="entry name" value="DNA-bd_dom_put_sf"/>
</dbReference>
<dbReference type="SUPFAM" id="SSF46955">
    <property type="entry name" value="Putative DNA-binding domain"/>
    <property type="match status" value="1"/>
</dbReference>
<keyword evidence="7" id="KW-1185">Reference proteome</keyword>
<evidence type="ECO:0000256" key="1">
    <source>
        <dbReference type="ARBA" id="ARBA00022491"/>
    </source>
</evidence>
<accession>A0A1D7Y8M0</accession>
<evidence type="ECO:0000256" key="2">
    <source>
        <dbReference type="ARBA" id="ARBA00023015"/>
    </source>
</evidence>
<evidence type="ECO:0000256" key="3">
    <source>
        <dbReference type="ARBA" id="ARBA00023125"/>
    </source>
</evidence>
<proteinExistence type="predicted"/>
<evidence type="ECO:0000256" key="4">
    <source>
        <dbReference type="ARBA" id="ARBA00023163"/>
    </source>
</evidence>
<dbReference type="KEGG" id="spun:BFF78_13760"/>
<feature type="domain" description="HTH merR-type" evidence="5">
    <location>
        <begin position="11"/>
        <end position="80"/>
    </location>
</feature>
<dbReference type="PROSITE" id="PS50937">
    <property type="entry name" value="HTH_MERR_2"/>
    <property type="match status" value="1"/>
</dbReference>
<gene>
    <name evidence="6" type="ORF">BFF78_13760</name>
</gene>
<evidence type="ECO:0000313" key="7">
    <source>
        <dbReference type="Proteomes" id="UP000094960"/>
    </source>
</evidence>
<dbReference type="PANTHER" id="PTHR30204:SF69">
    <property type="entry name" value="MERR-FAMILY TRANSCRIPTIONAL REGULATOR"/>
    <property type="match status" value="1"/>
</dbReference>
<dbReference type="PRINTS" id="PR00040">
    <property type="entry name" value="HTHMERR"/>
</dbReference>
<dbReference type="EMBL" id="CP017248">
    <property type="protein sequence ID" value="AOR31978.1"/>
    <property type="molecule type" value="Genomic_DNA"/>
</dbReference>
<evidence type="ECO:0000259" key="5">
    <source>
        <dbReference type="PROSITE" id="PS50937"/>
    </source>
</evidence>
<name>A0A1D7Y8M0_9ACTN</name>
<keyword evidence="4" id="KW-0804">Transcription</keyword>
<dbReference type="SMART" id="SM00422">
    <property type="entry name" value="HTH_MERR"/>
    <property type="match status" value="1"/>
</dbReference>
<dbReference type="GO" id="GO:0003677">
    <property type="term" value="F:DNA binding"/>
    <property type="evidence" value="ECO:0007669"/>
    <property type="project" value="UniProtKB-KW"/>
</dbReference>
<keyword evidence="3" id="KW-0238">DNA-binding</keyword>
<protein>
    <recommendedName>
        <fullName evidence="5">HTH merR-type domain-containing protein</fullName>
    </recommendedName>
</protein>
<dbReference type="PANTHER" id="PTHR30204">
    <property type="entry name" value="REDOX-CYCLING DRUG-SENSING TRANSCRIPTIONAL ACTIVATOR SOXR"/>
    <property type="match status" value="1"/>
</dbReference>
<dbReference type="InterPro" id="IPR000551">
    <property type="entry name" value="MerR-type_HTH_dom"/>
</dbReference>
<evidence type="ECO:0000313" key="6">
    <source>
        <dbReference type="EMBL" id="AOR31978.1"/>
    </source>
</evidence>
<sequence length="141" mass="15985">MMSTMDTDENLLTIGQVAVRLGLTTSTLRYWEERGVLQPTARQSGRRLYGPEQLRRVALIQIWQETGMMSLAEIATVLAGRTETGHWRDTVRRRMAAMDEQIDRLTQAKAYLAHYLGCPRDHPADDCPVVSEEADARIRAV</sequence>